<dbReference type="GO" id="GO:0008745">
    <property type="term" value="F:N-acetylmuramoyl-L-alanine amidase activity"/>
    <property type="evidence" value="ECO:0007669"/>
    <property type="project" value="UniProtKB-EC"/>
</dbReference>
<evidence type="ECO:0000256" key="2">
    <source>
        <dbReference type="ARBA" id="ARBA00011901"/>
    </source>
</evidence>
<dbReference type="RefSeq" id="WP_147914154.1">
    <property type="nucleotide sequence ID" value="NZ_JBHUEJ010000002.1"/>
</dbReference>
<evidence type="ECO:0000313" key="5">
    <source>
        <dbReference type="EMBL" id="MFD1709101.1"/>
    </source>
</evidence>
<gene>
    <name evidence="5" type="ORF">ACFSF0_00620</name>
</gene>
<name>A0ABW4KPC5_9BURK</name>
<evidence type="ECO:0000256" key="1">
    <source>
        <dbReference type="ARBA" id="ARBA00001561"/>
    </source>
</evidence>
<evidence type="ECO:0000313" key="6">
    <source>
        <dbReference type="Proteomes" id="UP001597304"/>
    </source>
</evidence>
<accession>A0ABW4KPC5</accession>
<keyword evidence="3 5" id="KW-0378">Hydrolase</keyword>
<sequence>MSVIVLTAGHSATDPGAVAADFTEAEIALELRDLTAELLRSMGHVVIEDGADGDNLPLRYAISLIGQGAIAVELHLNASDNPSAHGVEAISLPPHRAVARQLAQRVASALRTRVRGDSGWIDQSQSARGRLGYVNGGGVILETFFLTNPTERERYLANPRAVAQAIADVLDEVAT</sequence>
<dbReference type="PANTHER" id="PTHR30404">
    <property type="entry name" value="N-ACETYLMURAMOYL-L-ALANINE AMIDASE"/>
    <property type="match status" value="1"/>
</dbReference>
<dbReference type="PANTHER" id="PTHR30404:SF0">
    <property type="entry name" value="N-ACETYLMURAMOYL-L-ALANINE AMIDASE AMIC"/>
    <property type="match status" value="1"/>
</dbReference>
<feature type="domain" description="MurNAc-LAA" evidence="4">
    <location>
        <begin position="63"/>
        <end position="171"/>
    </location>
</feature>
<dbReference type="Proteomes" id="UP001597304">
    <property type="component" value="Unassembled WGS sequence"/>
</dbReference>
<dbReference type="Pfam" id="PF01520">
    <property type="entry name" value="Amidase_3"/>
    <property type="match status" value="1"/>
</dbReference>
<evidence type="ECO:0000259" key="4">
    <source>
        <dbReference type="SMART" id="SM00646"/>
    </source>
</evidence>
<keyword evidence="6" id="KW-1185">Reference proteome</keyword>
<evidence type="ECO:0000256" key="3">
    <source>
        <dbReference type="ARBA" id="ARBA00022801"/>
    </source>
</evidence>
<comment type="caution">
    <text evidence="5">The sequence shown here is derived from an EMBL/GenBank/DDBJ whole genome shotgun (WGS) entry which is preliminary data.</text>
</comment>
<comment type="catalytic activity">
    <reaction evidence="1">
        <text>Hydrolyzes the link between N-acetylmuramoyl residues and L-amino acid residues in certain cell-wall glycopeptides.</text>
        <dbReference type="EC" id="3.5.1.28"/>
    </reaction>
</comment>
<dbReference type="SMART" id="SM00646">
    <property type="entry name" value="Ami_3"/>
    <property type="match status" value="1"/>
</dbReference>
<dbReference type="EC" id="3.5.1.28" evidence="2"/>
<proteinExistence type="predicted"/>
<dbReference type="Gene3D" id="3.40.630.40">
    <property type="entry name" value="Zn-dependent exopeptidases"/>
    <property type="match status" value="1"/>
</dbReference>
<dbReference type="SUPFAM" id="SSF53187">
    <property type="entry name" value="Zn-dependent exopeptidases"/>
    <property type="match status" value="1"/>
</dbReference>
<protein>
    <recommendedName>
        <fullName evidence="2">N-acetylmuramoyl-L-alanine amidase</fullName>
        <ecNumber evidence="2">3.5.1.28</ecNumber>
    </recommendedName>
</protein>
<reference evidence="6" key="1">
    <citation type="journal article" date="2019" name="Int. J. Syst. Evol. Microbiol.">
        <title>The Global Catalogue of Microorganisms (GCM) 10K type strain sequencing project: providing services to taxonomists for standard genome sequencing and annotation.</title>
        <authorList>
            <consortium name="The Broad Institute Genomics Platform"/>
            <consortium name="The Broad Institute Genome Sequencing Center for Infectious Disease"/>
            <person name="Wu L."/>
            <person name="Ma J."/>
        </authorList>
    </citation>
    <scope>NUCLEOTIDE SEQUENCE [LARGE SCALE GENOMIC DNA]</scope>
    <source>
        <strain evidence="6">LMG 29247</strain>
    </source>
</reference>
<dbReference type="InterPro" id="IPR050695">
    <property type="entry name" value="N-acetylmuramoyl_amidase_3"/>
</dbReference>
<dbReference type="EMBL" id="JBHUEJ010000002">
    <property type="protein sequence ID" value="MFD1709101.1"/>
    <property type="molecule type" value="Genomic_DNA"/>
</dbReference>
<dbReference type="CDD" id="cd02696">
    <property type="entry name" value="MurNAc-LAA"/>
    <property type="match status" value="1"/>
</dbReference>
<dbReference type="InterPro" id="IPR002508">
    <property type="entry name" value="MurNAc-LAA_cat"/>
</dbReference>
<organism evidence="5 6">
    <name type="scientific">Ottowia flava</name>
    <dbReference type="NCBI Taxonomy" id="2675430"/>
    <lineage>
        <taxon>Bacteria</taxon>
        <taxon>Pseudomonadati</taxon>
        <taxon>Pseudomonadota</taxon>
        <taxon>Betaproteobacteria</taxon>
        <taxon>Burkholderiales</taxon>
        <taxon>Comamonadaceae</taxon>
        <taxon>Ottowia</taxon>
    </lineage>
</organism>